<evidence type="ECO:0000256" key="5">
    <source>
        <dbReference type="ARBA" id="ARBA00022989"/>
    </source>
</evidence>
<dbReference type="GO" id="GO:0016020">
    <property type="term" value="C:membrane"/>
    <property type="evidence" value="ECO:0007669"/>
    <property type="project" value="UniProtKB-SubCell"/>
</dbReference>
<feature type="region of interest" description="Disordered" evidence="8">
    <location>
        <begin position="395"/>
        <end position="451"/>
    </location>
</feature>
<feature type="domain" description="FAM171 C-terminal" evidence="11">
    <location>
        <begin position="694"/>
        <end position="964"/>
    </location>
</feature>
<dbReference type="Pfam" id="PF10577">
    <property type="entry name" value="FAM171A1-2-B_N"/>
    <property type="match status" value="1"/>
</dbReference>
<protein>
    <recommendedName>
        <fullName evidence="14">Protein FAM171A1</fullName>
    </recommendedName>
</protein>
<evidence type="ECO:0000256" key="6">
    <source>
        <dbReference type="ARBA" id="ARBA00023136"/>
    </source>
</evidence>
<evidence type="ECO:0000256" key="9">
    <source>
        <dbReference type="SAM" id="Phobius"/>
    </source>
</evidence>
<feature type="compositionally biased region" description="Acidic residues" evidence="8">
    <location>
        <begin position="902"/>
        <end position="915"/>
    </location>
</feature>
<feature type="compositionally biased region" description="Basic and acidic residues" evidence="8">
    <location>
        <begin position="423"/>
        <end position="440"/>
    </location>
</feature>
<evidence type="ECO:0000256" key="1">
    <source>
        <dbReference type="ARBA" id="ARBA00004479"/>
    </source>
</evidence>
<dbReference type="PANTHER" id="PTHR31626">
    <property type="entry name" value="SUSHI DOMAIN-CONTAINING PROTEIN"/>
    <property type="match status" value="1"/>
</dbReference>
<dbReference type="InterPro" id="IPR048530">
    <property type="entry name" value="FAM171_N"/>
</dbReference>
<evidence type="ECO:0000256" key="2">
    <source>
        <dbReference type="ARBA" id="ARBA00006818"/>
    </source>
</evidence>
<feature type="compositionally biased region" description="Gly residues" evidence="8">
    <location>
        <begin position="661"/>
        <end position="680"/>
    </location>
</feature>
<feature type="region of interest" description="Disordered" evidence="8">
    <location>
        <begin position="746"/>
        <end position="966"/>
    </location>
</feature>
<feature type="compositionally biased region" description="Basic and acidic residues" evidence="8">
    <location>
        <begin position="481"/>
        <end position="494"/>
    </location>
</feature>
<feature type="domain" description="FAM171 N-terminal" evidence="10">
    <location>
        <begin position="27"/>
        <end position="277"/>
    </location>
</feature>
<reference evidence="12 13" key="1">
    <citation type="submission" date="2024-09" db="EMBL/GenBank/DDBJ databases">
        <title>A chromosome-level genome assembly of Gray's grenadier anchovy, Coilia grayii.</title>
        <authorList>
            <person name="Fu Z."/>
        </authorList>
    </citation>
    <scope>NUCLEOTIDE SEQUENCE [LARGE SCALE GENOMIC DNA]</scope>
    <source>
        <strain evidence="12">G4</strain>
        <tissue evidence="12">Muscle</tissue>
    </source>
</reference>
<feature type="domain" description="FAM171 C-terminal" evidence="11">
    <location>
        <begin position="367"/>
        <end position="625"/>
    </location>
</feature>
<feature type="region of interest" description="Disordered" evidence="8">
    <location>
        <begin position="622"/>
        <end position="684"/>
    </location>
</feature>
<dbReference type="InterPro" id="IPR049175">
    <property type="entry name" value="FAM171_C"/>
</dbReference>
<feature type="compositionally biased region" description="Low complexity" evidence="8">
    <location>
        <begin position="464"/>
        <end position="478"/>
    </location>
</feature>
<evidence type="ECO:0000256" key="8">
    <source>
        <dbReference type="SAM" id="MobiDB-lite"/>
    </source>
</evidence>
<dbReference type="Proteomes" id="UP001591681">
    <property type="component" value="Unassembled WGS sequence"/>
</dbReference>
<sequence length="966" mass="102016">MSEECRKRWCGEQLPEVAGTSSDMEKVALKVHLSDSSTQQPLPGVTVEVFANHTSVATETSLGDGNVFLRFSYRLGDLLVVTATKRGYVPNSAPWRPTRLPVFSSLSLDLLPERAATLMVYEDVVQIVSGYQGSRLQPWVQFQRRALSLPPNASYTNLTALLTVTHSPHDTHRLSYLQALNANTTGGFELTPVAAISVHLLGSDGAELQVNEPISVSVPLSANSGLKENDHIPAWRFDPKLGAWLKSSLGYVQRDGDELILTYIASQLGYWVAAMSPLNTGPVVAKDISTYHTVFLLAILGGMALILLLLLCLLLYYCRRKCAHSRPSHRKLVLSSALESSKRDQSTSMSHVNLISETQLEGLGLGLELPSPGPEAELRTPMLRAVPYVASSSSADELSASRDELPRGGGGGGCGGRSSRAGAESRFRRSAETLELRSGRSGDPSEAGYRRSCTSVLSSSLQPLHSSASCSSSPHPLLRSTCEERTGSSHEHSRLSPARDTPRSPGPGPASPCLEVGLERRGDLLSRSVDQLERGPLSLSLSLPRPGALLCCSSELAVSQAQRLGGGVGGGPDYIRPRPTLVIPAHYMRLPGTHPLSGQALLLQSDERSELESIQAELAASHQPLGQGASAGGGSGGEGLGEGGGKGTEGRVGKDGDTDRGGGGGGGGGGGSGGGGGAGEGQWSQRLGQAGLGVVQMNGADQLLAEKALLELRGGKPLPHPRAWFVSLDGRSNAHIRHSYIDLQGAGRTPAAGGPSSARANDASLDSGVDMGEVRGGSAGWRRGPQGFTGGGGGGAQETPLARETPPQSPPTPPTPPLPPPSVTYTQLVFLEDSNGNSSQGGTPIHSPQLDHRVREEKEEGGREERRGRRILEEGDSGSSTSPSPPSPLPPPLHSPPPLPEPMEEDEEDEEEDEDFGARTRTRLQLPPSASAPDELVAPDDSGEDENKKSPWQKREERPLLAFNLK</sequence>
<dbReference type="PANTHER" id="PTHR31626:SF1">
    <property type="entry name" value="PROTEIN FAM171A1"/>
    <property type="match status" value="1"/>
</dbReference>
<feature type="region of interest" description="Disordered" evidence="8">
    <location>
        <begin position="464"/>
        <end position="515"/>
    </location>
</feature>
<dbReference type="InterPro" id="IPR018890">
    <property type="entry name" value="FAM171"/>
</dbReference>
<evidence type="ECO:0000256" key="7">
    <source>
        <dbReference type="ARBA" id="ARBA00023180"/>
    </source>
</evidence>
<evidence type="ECO:0000256" key="3">
    <source>
        <dbReference type="ARBA" id="ARBA00022692"/>
    </source>
</evidence>
<comment type="caution">
    <text evidence="12">The sequence shown here is derived from an EMBL/GenBank/DDBJ whole genome shotgun (WGS) entry which is preliminary data.</text>
</comment>
<keyword evidence="4" id="KW-0732">Signal</keyword>
<feature type="transmembrane region" description="Helical" evidence="9">
    <location>
        <begin position="294"/>
        <end position="317"/>
    </location>
</feature>
<feature type="compositionally biased region" description="Basic and acidic residues" evidence="8">
    <location>
        <begin position="648"/>
        <end position="660"/>
    </location>
</feature>
<evidence type="ECO:0000313" key="12">
    <source>
        <dbReference type="EMBL" id="KAL2084166.1"/>
    </source>
</evidence>
<feature type="compositionally biased region" description="Basic and acidic residues" evidence="8">
    <location>
        <begin position="849"/>
        <end position="873"/>
    </location>
</feature>
<proteinExistence type="inferred from homology"/>
<keyword evidence="13" id="KW-1185">Reference proteome</keyword>
<dbReference type="EMBL" id="JBHFQA010000017">
    <property type="protein sequence ID" value="KAL2084166.1"/>
    <property type="molecule type" value="Genomic_DNA"/>
</dbReference>
<dbReference type="Pfam" id="PF20771">
    <property type="entry name" value="FAM171A1-2-B_C"/>
    <property type="match status" value="2"/>
</dbReference>
<keyword evidence="5 9" id="KW-1133">Transmembrane helix</keyword>
<feature type="compositionally biased region" description="Gly residues" evidence="8">
    <location>
        <begin position="787"/>
        <end position="796"/>
    </location>
</feature>
<gene>
    <name evidence="12" type="ORF">ACEWY4_019684</name>
</gene>
<name>A0ABD1JBN8_9TELE</name>
<feature type="compositionally biased region" description="Gly residues" evidence="8">
    <location>
        <begin position="629"/>
        <end position="647"/>
    </location>
</feature>
<keyword evidence="7" id="KW-0325">Glycoprotein</keyword>
<evidence type="ECO:0000313" key="13">
    <source>
        <dbReference type="Proteomes" id="UP001591681"/>
    </source>
</evidence>
<keyword evidence="6 9" id="KW-0472">Membrane</keyword>
<comment type="subcellular location">
    <subcellularLocation>
        <location evidence="1">Membrane</location>
        <topology evidence="1">Single-pass type I membrane protein</topology>
    </subcellularLocation>
</comment>
<evidence type="ECO:0000256" key="4">
    <source>
        <dbReference type="ARBA" id="ARBA00022729"/>
    </source>
</evidence>
<comment type="similarity">
    <text evidence="2">Belongs to the FAM171 family.</text>
</comment>
<dbReference type="AlphaFoldDB" id="A0ABD1JBN8"/>
<evidence type="ECO:0000259" key="10">
    <source>
        <dbReference type="Pfam" id="PF10577"/>
    </source>
</evidence>
<evidence type="ECO:0008006" key="14">
    <source>
        <dbReference type="Google" id="ProtNLM"/>
    </source>
</evidence>
<feature type="compositionally biased region" description="Gly residues" evidence="8">
    <location>
        <begin position="407"/>
        <end position="416"/>
    </location>
</feature>
<accession>A0ABD1JBN8</accession>
<keyword evidence="3 9" id="KW-0812">Transmembrane</keyword>
<feature type="compositionally biased region" description="Basic and acidic residues" evidence="8">
    <location>
        <begin position="945"/>
        <end position="959"/>
    </location>
</feature>
<feature type="compositionally biased region" description="Pro residues" evidence="8">
    <location>
        <begin position="883"/>
        <end position="901"/>
    </location>
</feature>
<feature type="compositionally biased region" description="Pro residues" evidence="8">
    <location>
        <begin position="807"/>
        <end position="822"/>
    </location>
</feature>
<organism evidence="12 13">
    <name type="scientific">Coilia grayii</name>
    <name type="common">Gray's grenadier anchovy</name>
    <dbReference type="NCBI Taxonomy" id="363190"/>
    <lineage>
        <taxon>Eukaryota</taxon>
        <taxon>Metazoa</taxon>
        <taxon>Chordata</taxon>
        <taxon>Craniata</taxon>
        <taxon>Vertebrata</taxon>
        <taxon>Euteleostomi</taxon>
        <taxon>Actinopterygii</taxon>
        <taxon>Neopterygii</taxon>
        <taxon>Teleostei</taxon>
        <taxon>Clupei</taxon>
        <taxon>Clupeiformes</taxon>
        <taxon>Clupeoidei</taxon>
        <taxon>Engraulidae</taxon>
        <taxon>Coilinae</taxon>
        <taxon>Coilia</taxon>
    </lineage>
</organism>
<evidence type="ECO:0000259" key="11">
    <source>
        <dbReference type="Pfam" id="PF20771"/>
    </source>
</evidence>